<feature type="domain" description="HNH nuclease" evidence="2">
    <location>
        <begin position="369"/>
        <end position="421"/>
    </location>
</feature>
<evidence type="ECO:0000256" key="1">
    <source>
        <dbReference type="SAM" id="MobiDB-lite"/>
    </source>
</evidence>
<feature type="compositionally biased region" description="Basic and acidic residues" evidence="1">
    <location>
        <begin position="186"/>
        <end position="198"/>
    </location>
</feature>
<reference evidence="3 4" key="1">
    <citation type="submission" date="2020-04" db="EMBL/GenBank/DDBJ databases">
        <title>Gordonia sp. nov. TBRC 11910.</title>
        <authorList>
            <person name="Suriyachadkun C."/>
        </authorList>
    </citation>
    <scope>NUCLEOTIDE SEQUENCE [LARGE SCALE GENOMIC DNA]</scope>
    <source>
        <strain evidence="3 4">TBRC 11910</strain>
    </source>
</reference>
<dbReference type="InterPro" id="IPR003615">
    <property type="entry name" value="HNH_nuc"/>
</dbReference>
<evidence type="ECO:0000313" key="3">
    <source>
        <dbReference type="EMBL" id="NMO03958.1"/>
    </source>
</evidence>
<proteinExistence type="predicted"/>
<feature type="region of interest" description="Disordered" evidence="1">
    <location>
        <begin position="186"/>
        <end position="210"/>
    </location>
</feature>
<dbReference type="Pfam" id="PF02720">
    <property type="entry name" value="DUF222"/>
    <property type="match status" value="1"/>
</dbReference>
<dbReference type="SMART" id="SM00507">
    <property type="entry name" value="HNHc"/>
    <property type="match status" value="1"/>
</dbReference>
<feature type="region of interest" description="Disordered" evidence="1">
    <location>
        <begin position="471"/>
        <end position="494"/>
    </location>
</feature>
<accession>A0A848L8Q1</accession>
<dbReference type="Proteomes" id="UP000550729">
    <property type="component" value="Unassembled WGS sequence"/>
</dbReference>
<evidence type="ECO:0000313" key="4">
    <source>
        <dbReference type="Proteomes" id="UP000550729"/>
    </source>
</evidence>
<dbReference type="EMBL" id="JABBNB010000029">
    <property type="protein sequence ID" value="NMO03958.1"/>
    <property type="molecule type" value="Genomic_DNA"/>
</dbReference>
<feature type="compositionally biased region" description="Low complexity" evidence="1">
    <location>
        <begin position="480"/>
        <end position="494"/>
    </location>
</feature>
<dbReference type="InterPro" id="IPR003870">
    <property type="entry name" value="DUF222"/>
</dbReference>
<comment type="caution">
    <text evidence="3">The sequence shown here is derived from an EMBL/GenBank/DDBJ whole genome shotgun (WGS) entry which is preliminary data.</text>
</comment>
<gene>
    <name evidence="3" type="ORF">HH308_22340</name>
</gene>
<dbReference type="AlphaFoldDB" id="A0A848L8Q1"/>
<organism evidence="3 4">
    <name type="scientific">Gordonia asplenii</name>
    <dbReference type="NCBI Taxonomy" id="2725283"/>
    <lineage>
        <taxon>Bacteria</taxon>
        <taxon>Bacillati</taxon>
        <taxon>Actinomycetota</taxon>
        <taxon>Actinomycetes</taxon>
        <taxon>Mycobacteriales</taxon>
        <taxon>Gordoniaceae</taxon>
        <taxon>Gordonia</taxon>
    </lineage>
</organism>
<sequence>MASAAGESMPESSVTELYASLEAVVDGLQQALTISLTPKQVAELAYTHERVARKLAGIGLQRVTDVQERAAFTSAGFTTIGTFLSTGLRLGRGPAGRRLAAANALCEQPALTGEVLPPRRPHTAAAVADGAISGDHVTVIETVLGKVPTAAGPEMLDDAEKQLAEAARIFSPTDLAKIGDRILAHLDPDGRLTDDTDRRRQRGLSLSPQDRQLMSTLKGQLTPTVRAMIEVILTAWAAPGMNNPADEQPLFGAGDDPELDQEALAEARARDCRSQAQRNHDALEAMCRYVLGHRGLGAPDRLPAEVVITTSLAELAGLSGFAHTATGTDLPIRDLIEVAAHANTWLQVFASHTQEVLYLGRVSRFANKAQRLALFGRDRGCTGPLCDTPFSRTEAHHAPDWAKGGVTDIDRLGAACGRHNRIVGTRAGQWETRILETGPHAGRMGWRLAGTDAPWQLNPIHRLDLPVTSVEVSNPPTAGPPARAAAAAARRPCATPERPYRPTIERYLNACTSGLWTKVDIITTTRLQT</sequence>
<keyword evidence="4" id="KW-1185">Reference proteome</keyword>
<name>A0A848L8Q1_9ACTN</name>
<evidence type="ECO:0000259" key="2">
    <source>
        <dbReference type="SMART" id="SM00507"/>
    </source>
</evidence>
<protein>
    <submittedName>
        <fullName evidence="3">DUF222 domain-containing protein</fullName>
    </submittedName>
</protein>